<organism evidence="1 2">
    <name type="scientific">Gulo gulo</name>
    <name type="common">Wolverine</name>
    <name type="synonym">Gluton</name>
    <dbReference type="NCBI Taxonomy" id="48420"/>
    <lineage>
        <taxon>Eukaryota</taxon>
        <taxon>Metazoa</taxon>
        <taxon>Chordata</taxon>
        <taxon>Craniata</taxon>
        <taxon>Vertebrata</taxon>
        <taxon>Euteleostomi</taxon>
        <taxon>Mammalia</taxon>
        <taxon>Eutheria</taxon>
        <taxon>Laurasiatheria</taxon>
        <taxon>Carnivora</taxon>
        <taxon>Caniformia</taxon>
        <taxon>Musteloidea</taxon>
        <taxon>Mustelidae</taxon>
        <taxon>Guloninae</taxon>
        <taxon>Gulo</taxon>
    </lineage>
</organism>
<dbReference type="EMBL" id="CYRY02007967">
    <property type="protein sequence ID" value="VCW76844.1"/>
    <property type="molecule type" value="Genomic_DNA"/>
</dbReference>
<dbReference type="Proteomes" id="UP000269945">
    <property type="component" value="Unassembled WGS sequence"/>
</dbReference>
<accession>A0A9X9LMH8</accession>
<gene>
    <name evidence="1" type="ORF">BN2614_LOCUS2</name>
</gene>
<reference evidence="1 2" key="1">
    <citation type="submission" date="2018-10" db="EMBL/GenBank/DDBJ databases">
        <authorList>
            <person name="Ekblom R."/>
            <person name="Jareborg N."/>
        </authorList>
    </citation>
    <scope>NUCLEOTIDE SEQUENCE [LARGE SCALE GENOMIC DNA]</scope>
    <source>
        <tissue evidence="1">Muscle</tissue>
    </source>
</reference>
<evidence type="ECO:0000313" key="1">
    <source>
        <dbReference type="EMBL" id="VCW76844.1"/>
    </source>
</evidence>
<evidence type="ECO:0000313" key="2">
    <source>
        <dbReference type="Proteomes" id="UP000269945"/>
    </source>
</evidence>
<dbReference type="AlphaFoldDB" id="A0A9X9LMH8"/>
<name>A0A9X9LMH8_GULGU</name>
<keyword evidence="2" id="KW-1185">Reference proteome</keyword>
<feature type="non-terminal residue" evidence="1">
    <location>
        <position position="51"/>
    </location>
</feature>
<protein>
    <submittedName>
        <fullName evidence="1">Uncharacterized protein</fullName>
    </submittedName>
</protein>
<sequence length="51" mass="5963">MFLVHNSNSRERDLFLFILKLPCRANHMNTYSSTNGLILEGCWEGLRSTIY</sequence>
<comment type="caution">
    <text evidence="1">The sequence shown here is derived from an EMBL/GenBank/DDBJ whole genome shotgun (WGS) entry which is preliminary data.</text>
</comment>
<proteinExistence type="predicted"/>